<sequence length="409" mass="43989">MTVAASLPKYTSVFELARSVPNSAAFNRLFELSIGHARCKASPQLHAKYGVAEENSQAVLRVSNRVTLAQCWFNEDRTKKPQTFAAAAADAAAAFDPLAPGGSGACDFCNWQQLTAEDTWGRVEGPHAVSASNLFKYVKPQQGVIMFKHHDPLRFSLEQLQDLVSVSHQWFQQAAAHQAQQDAALGLPHRQLHPLFVWNCLPRGGASQYHGHAQVMLADAPFPTLQQEAESVAGYDFTHGTNSRGYYQDVLAAHEDVGLLLREGSQGDFAFAFASLAPWKDMEVCIHGSSMDSPAFQRLLYTALRALIDELGVRTFNASIHNIRLPHAAGDGGGSGDGAAVNDGYLPPPRGMPVPVVARVVGRGRLSNLASDFGGLEVFGGASIGHTDPFRVAEALRQVQASLPAAAPN</sequence>
<organism evidence="2">
    <name type="scientific">Chlorella variabilis</name>
    <name type="common">Green alga</name>
    <dbReference type="NCBI Taxonomy" id="554065"/>
    <lineage>
        <taxon>Eukaryota</taxon>
        <taxon>Viridiplantae</taxon>
        <taxon>Chlorophyta</taxon>
        <taxon>core chlorophytes</taxon>
        <taxon>Trebouxiophyceae</taxon>
        <taxon>Chlorellales</taxon>
        <taxon>Chlorellaceae</taxon>
        <taxon>Chlorella clade</taxon>
        <taxon>Chlorella</taxon>
    </lineage>
</organism>
<proteinExistence type="predicted"/>
<dbReference type="OMA" id="FFMWNCL"/>
<dbReference type="OrthoDB" id="5945460at2759"/>
<dbReference type="InParanoid" id="E1ZSA4"/>
<dbReference type="eggNOG" id="ENOG502QTU3">
    <property type="taxonomic scope" value="Eukaryota"/>
</dbReference>
<dbReference type="Proteomes" id="UP000008141">
    <property type="component" value="Unassembled WGS sequence"/>
</dbReference>
<evidence type="ECO:0000313" key="1">
    <source>
        <dbReference type="EMBL" id="EFN51213.1"/>
    </source>
</evidence>
<dbReference type="EMBL" id="GL433866">
    <property type="protein sequence ID" value="EFN51213.1"/>
    <property type="molecule type" value="Genomic_DNA"/>
</dbReference>
<keyword evidence="2" id="KW-1185">Reference proteome</keyword>
<dbReference type="GeneID" id="17350726"/>
<dbReference type="RefSeq" id="XP_005843315.1">
    <property type="nucleotide sequence ID" value="XM_005843253.1"/>
</dbReference>
<dbReference type="KEGG" id="cvr:CHLNCDRAFT_141194"/>
<gene>
    <name evidence="1" type="ORF">CHLNCDRAFT_141194</name>
</gene>
<reference evidence="1 2" key="1">
    <citation type="journal article" date="2010" name="Plant Cell">
        <title>The Chlorella variabilis NC64A genome reveals adaptation to photosymbiosis, coevolution with viruses, and cryptic sex.</title>
        <authorList>
            <person name="Blanc G."/>
            <person name="Duncan G."/>
            <person name="Agarkova I."/>
            <person name="Borodovsky M."/>
            <person name="Gurnon J."/>
            <person name="Kuo A."/>
            <person name="Lindquist E."/>
            <person name="Lucas S."/>
            <person name="Pangilinan J."/>
            <person name="Polle J."/>
            <person name="Salamov A."/>
            <person name="Terry A."/>
            <person name="Yamada T."/>
            <person name="Dunigan D.D."/>
            <person name="Grigoriev I.V."/>
            <person name="Claverie J.M."/>
            <person name="Van Etten J.L."/>
        </authorList>
    </citation>
    <scope>NUCLEOTIDE SEQUENCE [LARGE SCALE GENOMIC DNA]</scope>
    <source>
        <strain evidence="1 2">NC64A</strain>
    </source>
</reference>
<accession>E1ZSA4</accession>
<dbReference type="InterPro" id="IPR036265">
    <property type="entry name" value="HIT-like_sf"/>
</dbReference>
<protein>
    <recommendedName>
        <fullName evidence="3">Galactose-1-phosphate uridyl transferase N-terminal domain-containing protein</fullName>
    </recommendedName>
</protein>
<evidence type="ECO:0008006" key="3">
    <source>
        <dbReference type="Google" id="ProtNLM"/>
    </source>
</evidence>
<dbReference type="AlphaFoldDB" id="E1ZSA4"/>
<evidence type="ECO:0000313" key="2">
    <source>
        <dbReference type="Proteomes" id="UP000008141"/>
    </source>
</evidence>
<name>E1ZSA4_CHLVA</name>
<dbReference type="SUPFAM" id="SSF54197">
    <property type="entry name" value="HIT-like"/>
    <property type="match status" value="1"/>
</dbReference>